<dbReference type="InterPro" id="IPR006674">
    <property type="entry name" value="HD_domain"/>
</dbReference>
<feature type="domain" description="HD" evidence="1">
    <location>
        <begin position="33"/>
        <end position="131"/>
    </location>
</feature>
<sequence>MERLSYIINHPEYQKAYRQIQDSEKGRIFCPHNTEHFLAVSRIAYIFVLEQHLDIPKDVIYAAGFLHDIGRGKQYTEGTPHVKAGVLIASDILFDSPYEPEERKTILSLLESHRRPDSDRLSCLFYRADKLSRDCMNCKAKKECYWPEEKKNNGYRY</sequence>
<gene>
    <name evidence="2" type="ORF">AR1Y2_0770</name>
</gene>
<dbReference type="KEGG" id="arf:AR1Y2_0770"/>
<dbReference type="CDD" id="cd00077">
    <property type="entry name" value="HDc"/>
    <property type="match status" value="1"/>
</dbReference>
<evidence type="ECO:0000259" key="1">
    <source>
        <dbReference type="PROSITE" id="PS51831"/>
    </source>
</evidence>
<dbReference type="Proteomes" id="UP000298653">
    <property type="component" value="Chromosome"/>
</dbReference>
<dbReference type="EMBL" id="CP040058">
    <property type="protein sequence ID" value="QCP34224.1"/>
    <property type="molecule type" value="Genomic_DNA"/>
</dbReference>
<dbReference type="Pfam" id="PF01966">
    <property type="entry name" value="HD"/>
    <property type="match status" value="1"/>
</dbReference>
<dbReference type="SMART" id="SM00471">
    <property type="entry name" value="HDc"/>
    <property type="match status" value="1"/>
</dbReference>
<keyword evidence="3" id="KW-1185">Reference proteome</keyword>
<dbReference type="PROSITE" id="PS51831">
    <property type="entry name" value="HD"/>
    <property type="match status" value="1"/>
</dbReference>
<reference evidence="2 3" key="1">
    <citation type="submission" date="2019-05" db="EMBL/GenBank/DDBJ databases">
        <title>Complete genome sequencing of Anaerostipes rhamnosivorans.</title>
        <authorList>
            <person name="Bui T.P.N."/>
            <person name="de Vos W.M."/>
        </authorList>
    </citation>
    <scope>NUCLEOTIDE SEQUENCE [LARGE SCALE GENOMIC DNA]</scope>
    <source>
        <strain evidence="2 3">1y2</strain>
    </source>
</reference>
<dbReference type="SUPFAM" id="SSF109604">
    <property type="entry name" value="HD-domain/PDEase-like"/>
    <property type="match status" value="1"/>
</dbReference>
<evidence type="ECO:0000313" key="2">
    <source>
        <dbReference type="EMBL" id="QCP34224.1"/>
    </source>
</evidence>
<name>A0A4P8IER4_9FIRM</name>
<proteinExistence type="predicted"/>
<protein>
    <submittedName>
        <fullName evidence="2">DHNTP pyrophosphatase</fullName>
    </submittedName>
</protein>
<dbReference type="AlphaFoldDB" id="A0A4P8IER4"/>
<dbReference type="OrthoDB" id="1669667at2"/>
<organism evidence="2 3">
    <name type="scientific">Anaerostipes rhamnosivorans</name>
    <dbReference type="NCBI Taxonomy" id="1229621"/>
    <lineage>
        <taxon>Bacteria</taxon>
        <taxon>Bacillati</taxon>
        <taxon>Bacillota</taxon>
        <taxon>Clostridia</taxon>
        <taxon>Lachnospirales</taxon>
        <taxon>Lachnospiraceae</taxon>
        <taxon>Anaerostipes</taxon>
    </lineage>
</organism>
<dbReference type="RefSeq" id="WP_137327796.1">
    <property type="nucleotide sequence ID" value="NZ_CP040058.1"/>
</dbReference>
<dbReference type="Gene3D" id="1.10.3210.10">
    <property type="entry name" value="Hypothetical protein af1432"/>
    <property type="match status" value="1"/>
</dbReference>
<dbReference type="InterPro" id="IPR003607">
    <property type="entry name" value="HD/PDEase_dom"/>
</dbReference>
<evidence type="ECO:0000313" key="3">
    <source>
        <dbReference type="Proteomes" id="UP000298653"/>
    </source>
</evidence>
<accession>A0A4P8IER4</accession>